<keyword evidence="2" id="KW-1185">Reference proteome</keyword>
<name>A0A0S4JQN1_BODSA</name>
<proteinExistence type="predicted"/>
<protein>
    <submittedName>
        <fullName evidence="1">Bodo-specific multi-copy gene family, putative</fullName>
    </submittedName>
</protein>
<dbReference type="VEuPathDB" id="TriTrypDB:BSAL_38205"/>
<evidence type="ECO:0000313" key="2">
    <source>
        <dbReference type="Proteomes" id="UP000051952"/>
    </source>
</evidence>
<dbReference type="Proteomes" id="UP000051952">
    <property type="component" value="Unassembled WGS sequence"/>
</dbReference>
<dbReference type="AlphaFoldDB" id="A0A0S4JQN1"/>
<gene>
    <name evidence="1" type="ORF">BSAL_38205</name>
</gene>
<evidence type="ECO:0000313" key="1">
    <source>
        <dbReference type="EMBL" id="CUG92560.1"/>
    </source>
</evidence>
<sequence>MMKRITSGGRAASVATAATLVPQCANPNPVPPTTMAHSVSLGRRSTDSSLLQLARATVDVPAKHYNPTTWPKHFTADDIKRLLVGHLSSASTHPQYDSLAMLLHSGDTDSLTTLVRVYTMPPSSSEGVVVEQFLNKRLGNNVNNNNDDELSKAAATMPMHEHTNELFTILEKALPPWRGSEKRNILCCTSSLGSSSGTTQFVKTFVSSRRHDAAKYGRVIVCRCNLPSEKEMPWMRHVFEEEQLTNAMGGAPNTTMYRGLCELVRSHVESVTGCPQDPSKYCDPQTAYATWISETAWYFGIPPNAHDMEPLIVLASCEELADRKHRSLVHRSSGKPYTLLEAFCLVVPSPHSVFVIGSDAHIDTTDPVMLSIANVRVLELGGVIRQ</sequence>
<dbReference type="EMBL" id="CYKH01002061">
    <property type="protein sequence ID" value="CUG92560.1"/>
    <property type="molecule type" value="Genomic_DNA"/>
</dbReference>
<organism evidence="1 2">
    <name type="scientific">Bodo saltans</name>
    <name type="common">Flagellated protozoan</name>
    <dbReference type="NCBI Taxonomy" id="75058"/>
    <lineage>
        <taxon>Eukaryota</taxon>
        <taxon>Discoba</taxon>
        <taxon>Euglenozoa</taxon>
        <taxon>Kinetoplastea</taxon>
        <taxon>Metakinetoplastina</taxon>
        <taxon>Eubodonida</taxon>
        <taxon>Bodonidae</taxon>
        <taxon>Bodo</taxon>
    </lineage>
</organism>
<accession>A0A0S4JQN1</accession>
<reference evidence="2" key="1">
    <citation type="submission" date="2015-09" db="EMBL/GenBank/DDBJ databases">
        <authorList>
            <consortium name="Pathogen Informatics"/>
        </authorList>
    </citation>
    <scope>NUCLEOTIDE SEQUENCE [LARGE SCALE GENOMIC DNA]</scope>
    <source>
        <strain evidence="2">Lake Konstanz</strain>
    </source>
</reference>